<dbReference type="GO" id="GO:0005829">
    <property type="term" value="C:cytosol"/>
    <property type="evidence" value="ECO:0007669"/>
    <property type="project" value="TreeGrafter"/>
</dbReference>
<gene>
    <name evidence="4" type="ORF">METZ01_LOCUS432085</name>
</gene>
<name>A0A382Y8S6_9ZZZZ</name>
<evidence type="ECO:0000256" key="2">
    <source>
        <dbReference type="ARBA" id="ARBA00022777"/>
    </source>
</evidence>
<sequence length="227" mass="24516">MSAATTRKGILAGGNWIVDQVKMVDTYPQRETLANISSQSEGAGGSPYNILLNLAKLGAKFPLAGAGSVGKDSFGEYILNDLKKHKIDAKEIRISPEAPTSYTDVMTEENTGRRTFFHCRGANALWNGKGLNFGKCKARIFHLGYLLLLDAIDGPDKKHGTRGAALLAAAQKAGVKTSIDCVSEDSNRFKKVVTPALAHTDYCIVNEYEAGMTTGFKIRRDDGTLDT</sequence>
<protein>
    <recommendedName>
        <fullName evidence="3">Carbohydrate kinase PfkB domain-containing protein</fullName>
    </recommendedName>
</protein>
<dbReference type="InterPro" id="IPR011611">
    <property type="entry name" value="PfkB_dom"/>
</dbReference>
<evidence type="ECO:0000313" key="4">
    <source>
        <dbReference type="EMBL" id="SVD79231.1"/>
    </source>
</evidence>
<keyword evidence="1" id="KW-0808">Transferase</keyword>
<keyword evidence="2" id="KW-0418">Kinase</keyword>
<dbReference type="EMBL" id="UINC01173565">
    <property type="protein sequence ID" value="SVD79231.1"/>
    <property type="molecule type" value="Genomic_DNA"/>
</dbReference>
<organism evidence="4">
    <name type="scientific">marine metagenome</name>
    <dbReference type="NCBI Taxonomy" id="408172"/>
    <lineage>
        <taxon>unclassified sequences</taxon>
        <taxon>metagenomes</taxon>
        <taxon>ecological metagenomes</taxon>
    </lineage>
</organism>
<reference evidence="4" key="1">
    <citation type="submission" date="2018-05" db="EMBL/GenBank/DDBJ databases">
        <authorList>
            <person name="Lanie J.A."/>
            <person name="Ng W.-L."/>
            <person name="Kazmierczak K.M."/>
            <person name="Andrzejewski T.M."/>
            <person name="Davidsen T.M."/>
            <person name="Wayne K.J."/>
            <person name="Tettelin H."/>
            <person name="Glass J.I."/>
            <person name="Rusch D."/>
            <person name="Podicherti R."/>
            <person name="Tsui H.-C.T."/>
            <person name="Winkler M.E."/>
        </authorList>
    </citation>
    <scope>NUCLEOTIDE SEQUENCE</scope>
</reference>
<proteinExistence type="predicted"/>
<dbReference type="AlphaFoldDB" id="A0A382Y8S6"/>
<dbReference type="GO" id="GO:0016301">
    <property type="term" value="F:kinase activity"/>
    <property type="evidence" value="ECO:0007669"/>
    <property type="project" value="UniProtKB-KW"/>
</dbReference>
<evidence type="ECO:0000256" key="1">
    <source>
        <dbReference type="ARBA" id="ARBA00022679"/>
    </source>
</evidence>
<dbReference type="Pfam" id="PF00294">
    <property type="entry name" value="PfkB"/>
    <property type="match status" value="1"/>
</dbReference>
<dbReference type="PANTHER" id="PTHR10584:SF166">
    <property type="entry name" value="RIBOKINASE"/>
    <property type="match status" value="1"/>
</dbReference>
<accession>A0A382Y8S6</accession>
<dbReference type="PANTHER" id="PTHR10584">
    <property type="entry name" value="SUGAR KINASE"/>
    <property type="match status" value="1"/>
</dbReference>
<feature type="non-terminal residue" evidence="4">
    <location>
        <position position="227"/>
    </location>
</feature>
<dbReference type="SUPFAM" id="SSF53613">
    <property type="entry name" value="Ribokinase-like"/>
    <property type="match status" value="1"/>
</dbReference>
<feature type="domain" description="Carbohydrate kinase PfkB" evidence="3">
    <location>
        <begin position="24"/>
        <end position="218"/>
    </location>
</feature>
<dbReference type="InterPro" id="IPR029056">
    <property type="entry name" value="Ribokinase-like"/>
</dbReference>
<evidence type="ECO:0000259" key="3">
    <source>
        <dbReference type="Pfam" id="PF00294"/>
    </source>
</evidence>
<dbReference type="Gene3D" id="3.40.1190.20">
    <property type="match status" value="1"/>
</dbReference>